<dbReference type="Proteomes" id="UP000004548">
    <property type="component" value="Unassembled WGS sequence"/>
</dbReference>
<dbReference type="PATRIC" id="fig|1095741.3.peg.1525"/>
<sequence length="39" mass="4731">MIPVESERMFLPYFKDYVIDWLRMPDEVNAILDIKKKAD</sequence>
<evidence type="ECO:0000313" key="2">
    <source>
        <dbReference type="Proteomes" id="UP000004548"/>
    </source>
</evidence>
<protein>
    <submittedName>
        <fullName evidence="1">Uncharacterized protein</fullName>
    </submittedName>
</protein>
<gene>
    <name evidence="1" type="ORF">HMPREF1115_0762</name>
</gene>
<name>I0Q152_STROR</name>
<comment type="caution">
    <text evidence="1">The sequence shown here is derived from an EMBL/GenBank/DDBJ whole genome shotgun (WGS) entry which is preliminary data.</text>
</comment>
<accession>I0Q152</accession>
<reference evidence="1 2" key="1">
    <citation type="submission" date="2012-03" db="EMBL/GenBank/DDBJ databases">
        <authorList>
            <person name="Durkin A.S."/>
            <person name="McCorrison J."/>
            <person name="Torralba M."/>
            <person name="Gillis M."/>
            <person name="Methe B."/>
            <person name="Sutton G."/>
            <person name="Nelson K.E."/>
        </authorList>
    </citation>
    <scope>NUCLEOTIDE SEQUENCE [LARGE SCALE GENOMIC DNA]</scope>
    <source>
        <strain evidence="1 2">SK610</strain>
    </source>
</reference>
<organism evidence="1 2">
    <name type="scientific">Streptococcus oralis SK610</name>
    <dbReference type="NCBI Taxonomy" id="1095741"/>
    <lineage>
        <taxon>Bacteria</taxon>
        <taxon>Bacillati</taxon>
        <taxon>Bacillota</taxon>
        <taxon>Bacilli</taxon>
        <taxon>Lactobacillales</taxon>
        <taxon>Streptococcaceae</taxon>
        <taxon>Streptococcus</taxon>
    </lineage>
</organism>
<dbReference type="EMBL" id="AJKQ01000026">
    <property type="protein sequence ID" value="EIC75004.1"/>
    <property type="molecule type" value="Genomic_DNA"/>
</dbReference>
<evidence type="ECO:0000313" key="1">
    <source>
        <dbReference type="EMBL" id="EIC75004.1"/>
    </source>
</evidence>
<dbReference type="AlphaFoldDB" id="I0Q152"/>
<proteinExistence type="predicted"/>